<organism evidence="5 6">
    <name type="scientific">Clostridium fermenticellae</name>
    <dbReference type="NCBI Taxonomy" id="2068654"/>
    <lineage>
        <taxon>Bacteria</taxon>
        <taxon>Bacillati</taxon>
        <taxon>Bacillota</taxon>
        <taxon>Clostridia</taxon>
        <taxon>Eubacteriales</taxon>
        <taxon>Clostridiaceae</taxon>
        <taxon>Clostridium</taxon>
    </lineage>
</organism>
<dbReference type="PANTHER" id="PTHR42756">
    <property type="entry name" value="TRANSCRIPTIONAL REGULATOR, MARR"/>
    <property type="match status" value="1"/>
</dbReference>
<dbReference type="InterPro" id="IPR000835">
    <property type="entry name" value="HTH_MarR-typ"/>
</dbReference>
<keyword evidence="3" id="KW-0804">Transcription</keyword>
<gene>
    <name evidence="5" type="ORF">D4Z93_09740</name>
</gene>
<dbReference type="GO" id="GO:0003700">
    <property type="term" value="F:DNA-binding transcription factor activity"/>
    <property type="evidence" value="ECO:0007669"/>
    <property type="project" value="InterPro"/>
</dbReference>
<dbReference type="PANTHER" id="PTHR42756:SF1">
    <property type="entry name" value="TRANSCRIPTIONAL REPRESSOR OF EMRAB OPERON"/>
    <property type="match status" value="1"/>
</dbReference>
<dbReference type="Gene3D" id="1.10.10.10">
    <property type="entry name" value="Winged helix-like DNA-binding domain superfamily/Winged helix DNA-binding domain"/>
    <property type="match status" value="1"/>
</dbReference>
<keyword evidence="1" id="KW-0805">Transcription regulation</keyword>
<evidence type="ECO:0000256" key="3">
    <source>
        <dbReference type="ARBA" id="ARBA00023163"/>
    </source>
</evidence>
<dbReference type="InterPro" id="IPR036388">
    <property type="entry name" value="WH-like_DNA-bd_sf"/>
</dbReference>
<dbReference type="Pfam" id="PF01047">
    <property type="entry name" value="MarR"/>
    <property type="match status" value="1"/>
</dbReference>
<keyword evidence="2" id="KW-0238">DNA-binding</keyword>
<accession>A0A386H4W3</accession>
<feature type="domain" description="HTH marR-type" evidence="4">
    <location>
        <begin position="1"/>
        <end position="144"/>
    </location>
</feature>
<dbReference type="RefSeq" id="WP_119973107.1">
    <property type="nucleotide sequence ID" value="NZ_CP032416.1"/>
</dbReference>
<dbReference type="PROSITE" id="PS50995">
    <property type="entry name" value="HTH_MARR_2"/>
    <property type="match status" value="1"/>
</dbReference>
<dbReference type="GO" id="GO:0003677">
    <property type="term" value="F:DNA binding"/>
    <property type="evidence" value="ECO:0007669"/>
    <property type="project" value="UniProtKB-KW"/>
</dbReference>
<name>A0A386H4W3_9CLOT</name>
<sequence length="148" mass="17611">MDDKDDKYVGLLTKSWNKMFKIGNYTTLPDQFEELKELTPREIGIIAIVYDKPDIILREICDFLSVPKSSMTSMIDRLEKRDYIKRIISNRDRRSYGVELTEKGRKVQNQHEQYKRMIFEKIIDSLDSNEEQEEFVRLVDKITANIKL</sequence>
<dbReference type="PROSITE" id="PS01117">
    <property type="entry name" value="HTH_MARR_1"/>
    <property type="match status" value="1"/>
</dbReference>
<evidence type="ECO:0000313" key="5">
    <source>
        <dbReference type="EMBL" id="AYD40791.1"/>
    </source>
</evidence>
<dbReference type="Proteomes" id="UP000266301">
    <property type="component" value="Chromosome"/>
</dbReference>
<dbReference type="SUPFAM" id="SSF46785">
    <property type="entry name" value="Winged helix' DNA-binding domain"/>
    <property type="match status" value="1"/>
</dbReference>
<dbReference type="EMBL" id="CP032416">
    <property type="protein sequence ID" value="AYD40791.1"/>
    <property type="molecule type" value="Genomic_DNA"/>
</dbReference>
<dbReference type="InterPro" id="IPR023187">
    <property type="entry name" value="Tscrpt_reg_MarR-type_CS"/>
</dbReference>
<proteinExistence type="predicted"/>
<dbReference type="PRINTS" id="PR00598">
    <property type="entry name" value="HTHMARR"/>
</dbReference>
<evidence type="ECO:0000313" key="6">
    <source>
        <dbReference type="Proteomes" id="UP000266301"/>
    </source>
</evidence>
<evidence type="ECO:0000256" key="2">
    <source>
        <dbReference type="ARBA" id="ARBA00023125"/>
    </source>
</evidence>
<dbReference type="AlphaFoldDB" id="A0A386H4W3"/>
<evidence type="ECO:0000256" key="1">
    <source>
        <dbReference type="ARBA" id="ARBA00023015"/>
    </source>
</evidence>
<protein>
    <submittedName>
        <fullName evidence="5">MarR family transcriptional regulator</fullName>
    </submittedName>
</protein>
<dbReference type="KEGG" id="cfer:D4Z93_09740"/>
<reference evidence="5 6" key="1">
    <citation type="journal article" date="2019" name="Int. J. Syst. Evol. Microbiol.">
        <title>Clostridium fermenticellae sp. nov., isolated from the mud in a fermentation cellar for the production of the Chinese liquor, baijiu.</title>
        <authorList>
            <person name="Xu P.X."/>
            <person name="Chai L.J."/>
            <person name="Qiu T."/>
            <person name="Zhang X.J."/>
            <person name="Lu Z.M."/>
            <person name="Xiao C."/>
            <person name="Wang S.T."/>
            <person name="Shen C.H."/>
            <person name="Shi J.S."/>
            <person name="Xu Z.H."/>
        </authorList>
    </citation>
    <scope>NUCLEOTIDE SEQUENCE [LARGE SCALE GENOMIC DNA]</scope>
    <source>
        <strain evidence="5 6">JN500901</strain>
    </source>
</reference>
<dbReference type="InterPro" id="IPR036390">
    <property type="entry name" value="WH_DNA-bd_sf"/>
</dbReference>
<keyword evidence="6" id="KW-1185">Reference proteome</keyword>
<dbReference type="OrthoDB" id="1904181at2"/>
<dbReference type="SMART" id="SM00347">
    <property type="entry name" value="HTH_MARR"/>
    <property type="match status" value="1"/>
</dbReference>
<evidence type="ECO:0000259" key="4">
    <source>
        <dbReference type="PROSITE" id="PS50995"/>
    </source>
</evidence>